<name>A0A5C3R384_9AGAR</name>
<keyword evidence="4" id="KW-1185">Reference proteome</keyword>
<dbReference type="PROSITE" id="PS51925">
    <property type="entry name" value="SWIB_MDM2"/>
    <property type="match status" value="1"/>
</dbReference>
<dbReference type="SMART" id="SM00151">
    <property type="entry name" value="SWIB"/>
    <property type="match status" value="1"/>
</dbReference>
<feature type="compositionally biased region" description="Acidic residues" evidence="1">
    <location>
        <begin position="72"/>
        <end position="86"/>
    </location>
</feature>
<dbReference type="Gene3D" id="1.10.245.10">
    <property type="entry name" value="SWIB/MDM2 domain"/>
    <property type="match status" value="1"/>
</dbReference>
<dbReference type="STRING" id="1884261.A0A5C3R384"/>
<feature type="region of interest" description="Disordered" evidence="1">
    <location>
        <begin position="63"/>
        <end position="178"/>
    </location>
</feature>
<dbReference type="InterPro" id="IPR019835">
    <property type="entry name" value="SWIB_domain"/>
</dbReference>
<evidence type="ECO:0000313" key="3">
    <source>
        <dbReference type="EMBL" id="TFL07179.1"/>
    </source>
</evidence>
<dbReference type="Proteomes" id="UP000305067">
    <property type="component" value="Unassembled WGS sequence"/>
</dbReference>
<dbReference type="SUPFAM" id="SSF47592">
    <property type="entry name" value="SWIB/MDM2 domain"/>
    <property type="match status" value="1"/>
</dbReference>
<organism evidence="3 4">
    <name type="scientific">Pterulicium gracile</name>
    <dbReference type="NCBI Taxonomy" id="1884261"/>
    <lineage>
        <taxon>Eukaryota</taxon>
        <taxon>Fungi</taxon>
        <taxon>Dikarya</taxon>
        <taxon>Basidiomycota</taxon>
        <taxon>Agaricomycotina</taxon>
        <taxon>Agaricomycetes</taxon>
        <taxon>Agaricomycetidae</taxon>
        <taxon>Agaricales</taxon>
        <taxon>Pleurotineae</taxon>
        <taxon>Pterulaceae</taxon>
        <taxon>Pterulicium</taxon>
    </lineage>
</organism>
<evidence type="ECO:0000313" key="4">
    <source>
        <dbReference type="Proteomes" id="UP000305067"/>
    </source>
</evidence>
<feature type="compositionally biased region" description="Low complexity" evidence="1">
    <location>
        <begin position="122"/>
        <end position="134"/>
    </location>
</feature>
<dbReference type="Pfam" id="PF02201">
    <property type="entry name" value="SWIB"/>
    <property type="match status" value="1"/>
</dbReference>
<dbReference type="EMBL" id="ML178814">
    <property type="protein sequence ID" value="TFL07179.1"/>
    <property type="molecule type" value="Genomic_DNA"/>
</dbReference>
<reference evidence="3 4" key="1">
    <citation type="journal article" date="2019" name="Nat. Ecol. Evol.">
        <title>Megaphylogeny resolves global patterns of mushroom evolution.</title>
        <authorList>
            <person name="Varga T."/>
            <person name="Krizsan K."/>
            <person name="Foldi C."/>
            <person name="Dima B."/>
            <person name="Sanchez-Garcia M."/>
            <person name="Sanchez-Ramirez S."/>
            <person name="Szollosi G.J."/>
            <person name="Szarkandi J.G."/>
            <person name="Papp V."/>
            <person name="Albert L."/>
            <person name="Andreopoulos W."/>
            <person name="Angelini C."/>
            <person name="Antonin V."/>
            <person name="Barry K.W."/>
            <person name="Bougher N.L."/>
            <person name="Buchanan P."/>
            <person name="Buyck B."/>
            <person name="Bense V."/>
            <person name="Catcheside P."/>
            <person name="Chovatia M."/>
            <person name="Cooper J."/>
            <person name="Damon W."/>
            <person name="Desjardin D."/>
            <person name="Finy P."/>
            <person name="Geml J."/>
            <person name="Haridas S."/>
            <person name="Hughes K."/>
            <person name="Justo A."/>
            <person name="Karasinski D."/>
            <person name="Kautmanova I."/>
            <person name="Kiss B."/>
            <person name="Kocsube S."/>
            <person name="Kotiranta H."/>
            <person name="LaButti K.M."/>
            <person name="Lechner B.E."/>
            <person name="Liimatainen K."/>
            <person name="Lipzen A."/>
            <person name="Lukacs Z."/>
            <person name="Mihaltcheva S."/>
            <person name="Morgado L.N."/>
            <person name="Niskanen T."/>
            <person name="Noordeloos M.E."/>
            <person name="Ohm R.A."/>
            <person name="Ortiz-Santana B."/>
            <person name="Ovrebo C."/>
            <person name="Racz N."/>
            <person name="Riley R."/>
            <person name="Savchenko A."/>
            <person name="Shiryaev A."/>
            <person name="Soop K."/>
            <person name="Spirin V."/>
            <person name="Szebenyi C."/>
            <person name="Tomsovsky M."/>
            <person name="Tulloss R.E."/>
            <person name="Uehling J."/>
            <person name="Grigoriev I.V."/>
            <person name="Vagvolgyi C."/>
            <person name="Papp T."/>
            <person name="Martin F.M."/>
            <person name="Miettinen O."/>
            <person name="Hibbett D.S."/>
            <person name="Nagy L.G."/>
        </authorList>
    </citation>
    <scope>NUCLEOTIDE SEQUENCE [LARGE SCALE GENOMIC DNA]</scope>
    <source>
        <strain evidence="3 4">CBS 309.79</strain>
    </source>
</reference>
<feature type="domain" description="DM2" evidence="2">
    <location>
        <begin position="175"/>
        <end position="252"/>
    </location>
</feature>
<dbReference type="InterPro" id="IPR003121">
    <property type="entry name" value="SWIB_MDM2_domain"/>
</dbReference>
<dbReference type="CDD" id="cd10567">
    <property type="entry name" value="SWIB-MDM2_like"/>
    <property type="match status" value="1"/>
</dbReference>
<dbReference type="OrthoDB" id="10251073at2759"/>
<protein>
    <submittedName>
        <fullName evidence="3">SWIB/MDM2 domain-containing protein</fullName>
    </submittedName>
</protein>
<dbReference type="InterPro" id="IPR036885">
    <property type="entry name" value="SWIB_MDM2_dom_sf"/>
</dbReference>
<dbReference type="PANTHER" id="PTHR13844">
    <property type="entry name" value="SWI/SNF-RELATED MATRIX-ASSOCIATED ACTIN-DEPENDENT REGULATOR OF CHROMATIN SUBFAMILY D"/>
    <property type="match status" value="1"/>
</dbReference>
<evidence type="ECO:0000259" key="2">
    <source>
        <dbReference type="PROSITE" id="PS51925"/>
    </source>
</evidence>
<gene>
    <name evidence="3" type="ORF">BDV98DRAFT_557396</name>
</gene>
<proteinExistence type="predicted"/>
<evidence type="ECO:0000256" key="1">
    <source>
        <dbReference type="SAM" id="MobiDB-lite"/>
    </source>
</evidence>
<accession>A0A5C3R384</accession>
<dbReference type="AlphaFoldDB" id="A0A5C3R384"/>
<sequence length="257" mass="28490">MSDAESFEPLIRNILTGPGVDLSTVSAKRVRKQLLALAPSLTEESLKAIKDDVDAVITRVYSEVKEQADESEHVDEDQEEEEEEAEQPPKKKAKKDRPSSDEVYAQKLAQELNGHSTRKSKSSSSTPRKGTSKSAKSAATIDSDDEAEGSKPTKKRKRVKKEKEPGDPSAPAKGGFAKEYNLSEPLADVLSVSKLSRPQVVKQLWVYIKGNTLQNPENKREILCDDKLRLVFNVDKIDMFKMNKVLGDHLTAPEEAS</sequence>